<dbReference type="AlphaFoldDB" id="A0A4R4ZHD3"/>
<dbReference type="RefSeq" id="WP_132169984.1">
    <property type="nucleotide sequence ID" value="NZ_SMKX01000061.1"/>
</dbReference>
<evidence type="ECO:0000256" key="1">
    <source>
        <dbReference type="SAM" id="Phobius"/>
    </source>
</evidence>
<name>A0A4R4ZHD3_9ACTN</name>
<sequence length="224" mass="24105">MRKFVGMRYYRVWRAAVAALAGMGVVTALVFVAPGPNLAVFVFAGFTAGALSVSLGLSWEQPSAEVFRAAPRWAALGGGVAVAIIGYGAAVGVEVLLLLLVIAGTSPPVVAWFGWLEVAPNAPLKEQSPPKLHAELKPLDAPALDYAVLLHDLTAAELCLAWRRSFGELRRTEHWAATTDVRQAYLDELERRYPDEFVAWLASGPRAASDPRRFFDHGADHAGG</sequence>
<accession>A0A4R4ZHD3</accession>
<comment type="caution">
    <text evidence="2">The sequence shown here is derived from an EMBL/GenBank/DDBJ whole genome shotgun (WGS) entry which is preliminary data.</text>
</comment>
<keyword evidence="1" id="KW-0472">Membrane</keyword>
<keyword evidence="1" id="KW-0812">Transmembrane</keyword>
<reference evidence="2 3" key="1">
    <citation type="submission" date="2019-03" db="EMBL/GenBank/DDBJ databases">
        <title>Draft genome sequences of novel Actinobacteria.</title>
        <authorList>
            <person name="Sahin N."/>
            <person name="Ay H."/>
            <person name="Saygin H."/>
        </authorList>
    </citation>
    <scope>NUCLEOTIDE SEQUENCE [LARGE SCALE GENOMIC DNA]</scope>
    <source>
        <strain evidence="2 3">JCM 13523</strain>
    </source>
</reference>
<dbReference type="EMBL" id="SMKX01000061">
    <property type="protein sequence ID" value="TDD57973.1"/>
    <property type="molecule type" value="Genomic_DNA"/>
</dbReference>
<evidence type="ECO:0000313" key="2">
    <source>
        <dbReference type="EMBL" id="TDD57973.1"/>
    </source>
</evidence>
<feature type="transmembrane region" description="Helical" evidence="1">
    <location>
        <begin position="12"/>
        <end position="32"/>
    </location>
</feature>
<feature type="transmembrane region" description="Helical" evidence="1">
    <location>
        <begin position="69"/>
        <end position="89"/>
    </location>
</feature>
<keyword evidence="1" id="KW-1133">Transmembrane helix</keyword>
<proteinExistence type="predicted"/>
<organism evidence="2 3">
    <name type="scientific">Kribbella antibiotica</name>
    <dbReference type="NCBI Taxonomy" id="190195"/>
    <lineage>
        <taxon>Bacteria</taxon>
        <taxon>Bacillati</taxon>
        <taxon>Actinomycetota</taxon>
        <taxon>Actinomycetes</taxon>
        <taxon>Propionibacteriales</taxon>
        <taxon>Kribbellaceae</taxon>
        <taxon>Kribbella</taxon>
    </lineage>
</organism>
<dbReference type="Proteomes" id="UP000295124">
    <property type="component" value="Unassembled WGS sequence"/>
</dbReference>
<dbReference type="OrthoDB" id="3827100at2"/>
<keyword evidence="3" id="KW-1185">Reference proteome</keyword>
<protein>
    <submittedName>
        <fullName evidence="2">Uncharacterized protein</fullName>
    </submittedName>
</protein>
<feature type="transmembrane region" description="Helical" evidence="1">
    <location>
        <begin position="38"/>
        <end position="57"/>
    </location>
</feature>
<gene>
    <name evidence="2" type="ORF">E1263_21155</name>
</gene>
<evidence type="ECO:0000313" key="3">
    <source>
        <dbReference type="Proteomes" id="UP000295124"/>
    </source>
</evidence>